<feature type="compositionally biased region" description="Basic and acidic residues" evidence="1">
    <location>
        <begin position="110"/>
        <end position="123"/>
    </location>
</feature>
<feature type="region of interest" description="Disordered" evidence="1">
    <location>
        <begin position="65"/>
        <end position="169"/>
    </location>
</feature>
<sequence>MVSARCAVLALLPGNLLALALLARLATLDTERGTRVVYKHVFHTGELEVWRDAALNAERVGDGLSEVYGQSPEDDAPAGLDGVEGDASDQEADPAATAAVAEAAAAEADVTARKERRQQRESVDQQNSADKVEFAQADSEERQPNFRGASDPEIGSGLNEDEQGGRGVEDEENDLLTTVDNVELGADQGSDDGVQVNEVLDLDGNFALDEETSGDGISLGATDADSAIRAEDEGVVLDLGIDDGGKSPVSLADPGPALEGEAEPSFDTENNMPELVEEEGEDADESDADANDAPGALQVQVRALSKHTFAYYRGTSCGYLCDTLRKDKWKYSPGTKSPTMYLIRWKSYEKYKSVKRSIVNQIGKSGYCIGGMAYAQVRCREDFARSFGCQLNDLALGPDTYNLGDAKTCQAFLKDPAAADRNWAVKASSGWLGTNGVSDGASVYRGTVDLAKVTRSCKSIKRGPVVQEFVVASRKARAFFVVASLHPLVVLFHSGVTWEESSVDISSTAELQAALAKAGRKEVQKMDFHAVDDEGTLAKHMRDAVRFVVGAAQAQGLESRRGRFQVFSADFAVPDAPEEPPQLLDVTGEPLQVAYPGANLAPQIWTSLYQTIEQLHTAPPQSVDRLRLSAGWELLRLTDWSLARNNPCPAS</sequence>
<feature type="signal peptide" evidence="2">
    <location>
        <begin position="1"/>
        <end position="18"/>
    </location>
</feature>
<keyword evidence="4" id="KW-1185">Reference proteome</keyword>
<feature type="compositionally biased region" description="Low complexity" evidence="1">
    <location>
        <begin position="93"/>
        <end position="109"/>
    </location>
</feature>
<feature type="compositionally biased region" description="Acidic residues" evidence="1">
    <location>
        <begin position="83"/>
        <end position="92"/>
    </location>
</feature>
<feature type="chain" id="PRO_5015325470" evidence="2">
    <location>
        <begin position="19"/>
        <end position="651"/>
    </location>
</feature>
<protein>
    <submittedName>
        <fullName evidence="3">Uncharacterized protein</fullName>
    </submittedName>
</protein>
<organism evidence="3 4">
    <name type="scientific">Hondaea fermentalgiana</name>
    <dbReference type="NCBI Taxonomy" id="2315210"/>
    <lineage>
        <taxon>Eukaryota</taxon>
        <taxon>Sar</taxon>
        <taxon>Stramenopiles</taxon>
        <taxon>Bigyra</taxon>
        <taxon>Labyrinthulomycetes</taxon>
        <taxon>Thraustochytrida</taxon>
        <taxon>Thraustochytriidae</taxon>
        <taxon>Hondaea</taxon>
    </lineage>
</organism>
<evidence type="ECO:0000313" key="4">
    <source>
        <dbReference type="Proteomes" id="UP000241890"/>
    </source>
</evidence>
<dbReference type="Proteomes" id="UP000241890">
    <property type="component" value="Unassembled WGS sequence"/>
</dbReference>
<dbReference type="AlphaFoldDB" id="A0A2R5GV98"/>
<comment type="caution">
    <text evidence="3">The sequence shown here is derived from an EMBL/GenBank/DDBJ whole genome shotgun (WGS) entry which is preliminary data.</text>
</comment>
<accession>A0A2R5GV98</accession>
<evidence type="ECO:0000256" key="1">
    <source>
        <dbReference type="SAM" id="MobiDB-lite"/>
    </source>
</evidence>
<evidence type="ECO:0000256" key="2">
    <source>
        <dbReference type="SAM" id="SignalP"/>
    </source>
</evidence>
<keyword evidence="2" id="KW-0732">Signal</keyword>
<name>A0A2R5GV98_9STRA</name>
<feature type="region of interest" description="Disordered" evidence="1">
    <location>
        <begin position="239"/>
        <end position="270"/>
    </location>
</feature>
<reference evidence="3 4" key="1">
    <citation type="submission" date="2017-12" db="EMBL/GenBank/DDBJ databases">
        <title>Sequencing, de novo assembly and annotation of complete genome of a new Thraustochytrid species, strain FCC1311.</title>
        <authorList>
            <person name="Sedici K."/>
            <person name="Godart F."/>
            <person name="Aiese Cigliano R."/>
            <person name="Sanseverino W."/>
            <person name="Barakat M."/>
            <person name="Ortet P."/>
            <person name="Marechal E."/>
            <person name="Cagnac O."/>
            <person name="Amato A."/>
        </authorList>
    </citation>
    <scope>NUCLEOTIDE SEQUENCE [LARGE SCALE GENOMIC DNA]</scope>
</reference>
<gene>
    <name evidence="3" type="ORF">FCC1311_104732</name>
</gene>
<dbReference type="InParanoid" id="A0A2R5GV98"/>
<proteinExistence type="predicted"/>
<evidence type="ECO:0000313" key="3">
    <source>
        <dbReference type="EMBL" id="GBG34249.1"/>
    </source>
</evidence>
<dbReference type="EMBL" id="BEYU01000185">
    <property type="protein sequence ID" value="GBG34249.1"/>
    <property type="molecule type" value="Genomic_DNA"/>
</dbReference>